<evidence type="ECO:0000313" key="6">
    <source>
        <dbReference type="Proteomes" id="UP001610334"/>
    </source>
</evidence>
<reference evidence="5 6" key="1">
    <citation type="submission" date="2024-07" db="EMBL/GenBank/DDBJ databases">
        <title>Section-level genome sequencing and comparative genomics of Aspergillus sections Usti and Cavernicolus.</title>
        <authorList>
            <consortium name="Lawrence Berkeley National Laboratory"/>
            <person name="Nybo J.L."/>
            <person name="Vesth T.C."/>
            <person name="Theobald S."/>
            <person name="Frisvad J.C."/>
            <person name="Larsen T.O."/>
            <person name="Kjaerboelling I."/>
            <person name="Rothschild-Mancinelli K."/>
            <person name="Lyhne E.K."/>
            <person name="Kogle M.E."/>
            <person name="Barry K."/>
            <person name="Clum A."/>
            <person name="Na H."/>
            <person name="Ledsgaard L."/>
            <person name="Lin J."/>
            <person name="Lipzen A."/>
            <person name="Kuo A."/>
            <person name="Riley R."/>
            <person name="Mondo S."/>
            <person name="Labutti K."/>
            <person name="Haridas S."/>
            <person name="Pangalinan J."/>
            <person name="Salamov A.A."/>
            <person name="Simmons B.A."/>
            <person name="Magnuson J.K."/>
            <person name="Chen J."/>
            <person name="Drula E."/>
            <person name="Henrissat B."/>
            <person name="Wiebenga A."/>
            <person name="Lubbers R.J."/>
            <person name="Gomes A.C."/>
            <person name="Makela M.R."/>
            <person name="Stajich J."/>
            <person name="Grigoriev I.V."/>
            <person name="Mortensen U.H."/>
            <person name="De Vries R.P."/>
            <person name="Baker S.E."/>
            <person name="Andersen M.R."/>
        </authorList>
    </citation>
    <scope>NUCLEOTIDE SEQUENCE [LARGE SCALE GENOMIC DNA]</scope>
    <source>
        <strain evidence="5 6">CBS 588.65</strain>
    </source>
</reference>
<feature type="repeat" description="ANK" evidence="3">
    <location>
        <begin position="85"/>
        <end position="117"/>
    </location>
</feature>
<dbReference type="Pfam" id="PF12796">
    <property type="entry name" value="Ank_2"/>
    <property type="match status" value="2"/>
</dbReference>
<keyword evidence="1" id="KW-0677">Repeat</keyword>
<dbReference type="PRINTS" id="PR01415">
    <property type="entry name" value="ANKYRIN"/>
</dbReference>
<dbReference type="InterPro" id="IPR002110">
    <property type="entry name" value="Ankyrin_rpt"/>
</dbReference>
<protein>
    <submittedName>
        <fullName evidence="5">Ankyrin repeat-containing domain protein</fullName>
    </submittedName>
</protein>
<feature type="repeat" description="ANK" evidence="3">
    <location>
        <begin position="121"/>
        <end position="153"/>
    </location>
</feature>
<feature type="repeat" description="ANK" evidence="3">
    <location>
        <begin position="154"/>
        <end position="186"/>
    </location>
</feature>
<dbReference type="Gene3D" id="1.25.40.20">
    <property type="entry name" value="Ankyrin repeat-containing domain"/>
    <property type="match status" value="1"/>
</dbReference>
<evidence type="ECO:0000256" key="1">
    <source>
        <dbReference type="ARBA" id="ARBA00022737"/>
    </source>
</evidence>
<dbReference type="PANTHER" id="PTHR24171:SF8">
    <property type="entry name" value="BRCA1-ASSOCIATED RING DOMAIN PROTEIN 1"/>
    <property type="match status" value="1"/>
</dbReference>
<keyword evidence="2 3" id="KW-0040">ANK repeat</keyword>
<name>A0ABR4I151_9EURO</name>
<dbReference type="Proteomes" id="UP001610334">
    <property type="component" value="Unassembled WGS sequence"/>
</dbReference>
<dbReference type="SMART" id="SM00248">
    <property type="entry name" value="ANK"/>
    <property type="match status" value="6"/>
</dbReference>
<comment type="caution">
    <text evidence="5">The sequence shown here is derived from an EMBL/GenBank/DDBJ whole genome shotgun (WGS) entry which is preliminary data.</text>
</comment>
<feature type="repeat" description="ANK" evidence="3">
    <location>
        <begin position="255"/>
        <end position="287"/>
    </location>
</feature>
<gene>
    <name evidence="5" type="ORF">BJX63DRAFT_217828</name>
</gene>
<dbReference type="PROSITE" id="PS50088">
    <property type="entry name" value="ANK_REPEAT"/>
    <property type="match status" value="6"/>
</dbReference>
<proteinExistence type="predicted"/>
<evidence type="ECO:0000256" key="3">
    <source>
        <dbReference type="PROSITE-ProRule" id="PRU00023"/>
    </source>
</evidence>
<dbReference type="SUPFAM" id="SSF48403">
    <property type="entry name" value="Ankyrin repeat"/>
    <property type="match status" value="1"/>
</dbReference>
<accession>A0ABR4I151</accession>
<feature type="repeat" description="ANK" evidence="3">
    <location>
        <begin position="220"/>
        <end position="252"/>
    </location>
</feature>
<evidence type="ECO:0000313" key="5">
    <source>
        <dbReference type="EMBL" id="KAL2821481.1"/>
    </source>
</evidence>
<evidence type="ECO:0000256" key="4">
    <source>
        <dbReference type="SAM" id="MobiDB-lite"/>
    </source>
</evidence>
<dbReference type="InterPro" id="IPR036770">
    <property type="entry name" value="Ankyrin_rpt-contain_sf"/>
</dbReference>
<dbReference type="Pfam" id="PF00023">
    <property type="entry name" value="Ank"/>
    <property type="match status" value="1"/>
</dbReference>
<dbReference type="PROSITE" id="PS50297">
    <property type="entry name" value="ANK_REP_REGION"/>
    <property type="match status" value="6"/>
</dbReference>
<keyword evidence="6" id="KW-1185">Reference proteome</keyword>
<evidence type="ECO:0000256" key="2">
    <source>
        <dbReference type="ARBA" id="ARBA00023043"/>
    </source>
</evidence>
<sequence>MSRILNLPFELIQLIVECLQSKHDINALIQTCSFFYHAFDGYLYRYDLEYCSRSALKWAARRGFDTVAAKSLAAGQYTEEVSELDGSTPLLLAARYGNVNIVKRLLSLGNRVKLEAWNWWSGRTALAEAVASGEAEIARLLLEKGASVDITDRDHCSPLLLAVENGHDEVVKVLLGYGATVNARGKHYQTPLSSAAERGHWKCVDLLLKHGAMVDSQDRYGKTGLIHAVKNGHATTVKRLLEAGADPNKGPSGIGGLTPLHQAALDSDEAVVGLLLGAGADPKNHRRPGHLPAHFTDSMETGAMAPS</sequence>
<organism evidence="5 6">
    <name type="scientific">Aspergillus granulosus</name>
    <dbReference type="NCBI Taxonomy" id="176169"/>
    <lineage>
        <taxon>Eukaryota</taxon>
        <taxon>Fungi</taxon>
        <taxon>Dikarya</taxon>
        <taxon>Ascomycota</taxon>
        <taxon>Pezizomycotina</taxon>
        <taxon>Eurotiomycetes</taxon>
        <taxon>Eurotiomycetidae</taxon>
        <taxon>Eurotiales</taxon>
        <taxon>Aspergillaceae</taxon>
        <taxon>Aspergillus</taxon>
        <taxon>Aspergillus subgen. Nidulantes</taxon>
    </lineage>
</organism>
<feature type="region of interest" description="Disordered" evidence="4">
    <location>
        <begin position="280"/>
        <end position="307"/>
    </location>
</feature>
<dbReference type="PANTHER" id="PTHR24171">
    <property type="entry name" value="ANKYRIN REPEAT DOMAIN-CONTAINING PROTEIN 39-RELATED"/>
    <property type="match status" value="1"/>
</dbReference>
<feature type="repeat" description="ANK" evidence="3">
    <location>
        <begin position="187"/>
        <end position="219"/>
    </location>
</feature>
<dbReference type="EMBL" id="JBFXLT010000004">
    <property type="protein sequence ID" value="KAL2821481.1"/>
    <property type="molecule type" value="Genomic_DNA"/>
</dbReference>